<dbReference type="EMBL" id="JAGTTL010003593">
    <property type="protein sequence ID" value="KAK6269252.1"/>
    <property type="molecule type" value="Genomic_DNA"/>
</dbReference>
<evidence type="ECO:0000313" key="7">
    <source>
        <dbReference type="EMBL" id="KAK6269252.1"/>
    </source>
</evidence>
<reference evidence="7 8" key="1">
    <citation type="submission" date="2021-04" db="EMBL/GenBank/DDBJ databases">
        <authorList>
            <person name="De Guttry C."/>
            <person name="Zahm M."/>
            <person name="Klopp C."/>
            <person name="Cabau C."/>
            <person name="Louis A."/>
            <person name="Berthelot C."/>
            <person name="Parey E."/>
            <person name="Roest Crollius H."/>
            <person name="Montfort J."/>
            <person name="Robinson-Rechavi M."/>
            <person name="Bucao C."/>
            <person name="Bouchez O."/>
            <person name="Gislard M."/>
            <person name="Lluch J."/>
            <person name="Milhes M."/>
            <person name="Lampietro C."/>
            <person name="Lopez Roques C."/>
            <person name="Donnadieu C."/>
            <person name="Braasch I."/>
            <person name="Desvignes T."/>
            <person name="Postlethwait J."/>
            <person name="Bobe J."/>
            <person name="Wedekind C."/>
            <person name="Guiguen Y."/>
        </authorList>
    </citation>
    <scope>NUCLEOTIDE SEQUENCE [LARGE SCALE GENOMIC DNA]</scope>
    <source>
        <strain evidence="7">Cs_M1</strain>
        <tissue evidence="7">Blood</tissue>
    </source>
</reference>
<name>A0AAN8KJC9_9TELE</name>
<dbReference type="InterPro" id="IPR050927">
    <property type="entry name" value="TRPM"/>
</dbReference>
<keyword evidence="8" id="KW-1185">Reference proteome</keyword>
<dbReference type="AlphaFoldDB" id="A0AAN8KJC9"/>
<dbReference type="Proteomes" id="UP001356427">
    <property type="component" value="Unassembled WGS sequence"/>
</dbReference>
<feature type="transmembrane region" description="Helical" evidence="5">
    <location>
        <begin position="217"/>
        <end position="236"/>
    </location>
</feature>
<keyword evidence="2 5" id="KW-0812">Transmembrane</keyword>
<feature type="transmembrane region" description="Helical" evidence="5">
    <location>
        <begin position="148"/>
        <end position="168"/>
    </location>
</feature>
<keyword evidence="4 5" id="KW-0472">Membrane</keyword>
<feature type="non-terminal residue" evidence="7">
    <location>
        <position position="1"/>
    </location>
</feature>
<comment type="caution">
    <text evidence="7">The sequence shown here is derived from an EMBL/GenBank/DDBJ whole genome shotgun (WGS) entry which is preliminary data.</text>
</comment>
<comment type="subcellular location">
    <subcellularLocation>
        <location evidence="1">Membrane</location>
        <topology evidence="1">Multi-pass membrane protein</topology>
    </subcellularLocation>
</comment>
<dbReference type="Pfam" id="PF25508">
    <property type="entry name" value="TRPM2"/>
    <property type="match status" value="1"/>
</dbReference>
<feature type="transmembrane region" description="Helical" evidence="5">
    <location>
        <begin position="242"/>
        <end position="265"/>
    </location>
</feature>
<evidence type="ECO:0000313" key="8">
    <source>
        <dbReference type="Proteomes" id="UP001356427"/>
    </source>
</evidence>
<evidence type="ECO:0000256" key="5">
    <source>
        <dbReference type="SAM" id="Phobius"/>
    </source>
</evidence>
<dbReference type="GO" id="GO:0099604">
    <property type="term" value="F:ligand-gated calcium channel activity"/>
    <property type="evidence" value="ECO:0007669"/>
    <property type="project" value="TreeGrafter"/>
</dbReference>
<dbReference type="PANTHER" id="PTHR13800:SF2">
    <property type="entry name" value="TRANSIENT RECEPTOR POTENTIAL CATION CHANNEL SUBFAMILY M MEMBER 2"/>
    <property type="match status" value="1"/>
</dbReference>
<feature type="domain" description="TRPM-like" evidence="6">
    <location>
        <begin position="2"/>
        <end position="46"/>
    </location>
</feature>
<evidence type="ECO:0000259" key="6">
    <source>
        <dbReference type="Pfam" id="PF25508"/>
    </source>
</evidence>
<evidence type="ECO:0000256" key="1">
    <source>
        <dbReference type="ARBA" id="ARBA00004141"/>
    </source>
</evidence>
<feature type="transmembrane region" description="Helical" evidence="5">
    <location>
        <begin position="67"/>
        <end position="87"/>
    </location>
</feature>
<dbReference type="GO" id="GO:0005886">
    <property type="term" value="C:plasma membrane"/>
    <property type="evidence" value="ECO:0007669"/>
    <property type="project" value="TreeGrafter"/>
</dbReference>
<accession>A0AAN8KJC9</accession>
<keyword evidence="3 5" id="KW-1133">Transmembrane helix</keyword>
<evidence type="ECO:0000256" key="3">
    <source>
        <dbReference type="ARBA" id="ARBA00022989"/>
    </source>
</evidence>
<protein>
    <recommendedName>
        <fullName evidence="6">TRPM-like domain-containing protein</fullName>
    </recommendedName>
</protein>
<organism evidence="7 8">
    <name type="scientific">Coregonus suidteri</name>
    <dbReference type="NCBI Taxonomy" id="861788"/>
    <lineage>
        <taxon>Eukaryota</taxon>
        <taxon>Metazoa</taxon>
        <taxon>Chordata</taxon>
        <taxon>Craniata</taxon>
        <taxon>Vertebrata</taxon>
        <taxon>Euteleostomi</taxon>
        <taxon>Actinopterygii</taxon>
        <taxon>Neopterygii</taxon>
        <taxon>Teleostei</taxon>
        <taxon>Protacanthopterygii</taxon>
        <taxon>Salmoniformes</taxon>
        <taxon>Salmonidae</taxon>
        <taxon>Coregoninae</taxon>
        <taxon>Coregonus</taxon>
    </lineage>
</organism>
<gene>
    <name evidence="7" type="ORF">J4Q44_G00394300</name>
</gene>
<proteinExistence type="predicted"/>
<evidence type="ECO:0000256" key="2">
    <source>
        <dbReference type="ARBA" id="ARBA00022692"/>
    </source>
</evidence>
<evidence type="ECO:0000256" key="4">
    <source>
        <dbReference type="ARBA" id="ARBA00023136"/>
    </source>
</evidence>
<sequence length="300" mass="34458">SGVFSECHCCDEERAQRLLIRISSSWGQTTCLRLALEADDKSFVAHSGVQALLTQIWCGELAVDNPLWRVLLCMLFFPLIYTGFLGFRRDESIHRETERSAELLTMESLTGSQACTRRKSPEQIPLGLKPLTVSTRLVSLFTSPQVKFYWNILSYFSFLLLFSVVLMIDFQATPSWREGLLYVWFISLVCEEVRQLFHEQDGFGFRKKADMYINDMWNILDVLSILLFIIGLAFRLTTRLFYAGKVILCIDFIIFCLRLMAIFIISKTLGPKIIIVRRMDTGTVPSDKPTAQQTDSTWSL</sequence>
<dbReference type="InterPro" id="IPR057366">
    <property type="entry name" value="TRPM-like"/>
</dbReference>
<dbReference type="PANTHER" id="PTHR13800">
    <property type="entry name" value="TRANSIENT RECEPTOR POTENTIAL CATION CHANNEL, SUBFAMILY M, MEMBER 6"/>
    <property type="match status" value="1"/>
</dbReference>